<sequence>MEPEKLYGVTDDGEQPREMESPEKPRQTQFYDVDDGEEEDLVTTEETEDAEQTVEDLHQEINDLRRHRSDLHRRMGEVMAEMERSNADSRSLGSRVIELEGELSRLQEDLTLALSEKEEARAEAESHQRSAKILEDDKGLLEFQLRMVEAGMDHLNSVKDEAESLALKKEGELRSVNEELEVNLERARAFAKGKEEEIICLKEELKKYNGGLEMGKGNAKAMVLKKDEDAAFEELRAAREKINEMEAEKEKTLAMASGTKDEINSLKADFKSAIEKHSSEMAAEKEKARVAAEKQEEVINSFKEELRIAVENAKVLEIEKDKILMAVSKAEEEITFLKDELKAVREMASAEIATEKEARISVTEVINSLMEELQLTKEKGREELEIEKKKTASVVAEKESEIVALKQELVLVRDQGMEEMYVQKNKVIAEKEVGTFSVKGQFGQATVDTQRREVELEKEVKQLKDFISELEGKLKGLEFNVDSNALAQNNHEVNLTEERPKISWVVIAASTGTVVAAITAFFLHQSRRS</sequence>
<feature type="compositionally biased region" description="Basic and acidic residues" evidence="2">
    <location>
        <begin position="14"/>
        <end position="26"/>
    </location>
</feature>
<evidence type="ECO:0000313" key="5">
    <source>
        <dbReference type="Proteomes" id="UP000636800"/>
    </source>
</evidence>
<keyword evidence="3" id="KW-1133">Transmembrane helix</keyword>
<proteinExistence type="predicted"/>
<name>A0A835RV84_VANPL</name>
<accession>A0A835RV84</accession>
<organism evidence="4 5">
    <name type="scientific">Vanilla planifolia</name>
    <name type="common">Vanilla</name>
    <dbReference type="NCBI Taxonomy" id="51239"/>
    <lineage>
        <taxon>Eukaryota</taxon>
        <taxon>Viridiplantae</taxon>
        <taxon>Streptophyta</taxon>
        <taxon>Embryophyta</taxon>
        <taxon>Tracheophyta</taxon>
        <taxon>Spermatophyta</taxon>
        <taxon>Magnoliopsida</taxon>
        <taxon>Liliopsida</taxon>
        <taxon>Asparagales</taxon>
        <taxon>Orchidaceae</taxon>
        <taxon>Vanilloideae</taxon>
        <taxon>Vanilleae</taxon>
        <taxon>Vanilla</taxon>
    </lineage>
</organism>
<evidence type="ECO:0000256" key="2">
    <source>
        <dbReference type="SAM" id="MobiDB-lite"/>
    </source>
</evidence>
<feature type="transmembrane region" description="Helical" evidence="3">
    <location>
        <begin position="502"/>
        <end position="523"/>
    </location>
</feature>
<keyword evidence="3" id="KW-0812">Transmembrane</keyword>
<keyword evidence="1" id="KW-0175">Coiled coil</keyword>
<keyword evidence="3" id="KW-0472">Membrane</keyword>
<evidence type="ECO:0000256" key="3">
    <source>
        <dbReference type="SAM" id="Phobius"/>
    </source>
</evidence>
<feature type="region of interest" description="Disordered" evidence="2">
    <location>
        <begin position="1"/>
        <end position="55"/>
    </location>
</feature>
<dbReference type="AlphaFoldDB" id="A0A835RV84"/>
<gene>
    <name evidence="4" type="ORF">HPP92_005835</name>
</gene>
<evidence type="ECO:0000313" key="4">
    <source>
        <dbReference type="EMBL" id="KAG0492437.1"/>
    </source>
</evidence>
<feature type="coiled-coil region" evidence="1">
    <location>
        <begin position="228"/>
        <end position="415"/>
    </location>
</feature>
<dbReference type="Proteomes" id="UP000636800">
    <property type="component" value="Chromosome 2"/>
</dbReference>
<dbReference type="OrthoDB" id="784889at2759"/>
<protein>
    <submittedName>
        <fullName evidence="4">Uncharacterized protein</fullName>
    </submittedName>
</protein>
<keyword evidence="5" id="KW-1185">Reference proteome</keyword>
<comment type="caution">
    <text evidence="4">The sequence shown here is derived from an EMBL/GenBank/DDBJ whole genome shotgun (WGS) entry which is preliminary data.</text>
</comment>
<reference evidence="4 5" key="1">
    <citation type="journal article" date="2020" name="Nat. Food">
        <title>A phased Vanilla planifolia genome enables genetic improvement of flavour and production.</title>
        <authorList>
            <person name="Hasing T."/>
            <person name="Tang H."/>
            <person name="Brym M."/>
            <person name="Khazi F."/>
            <person name="Huang T."/>
            <person name="Chambers A.H."/>
        </authorList>
    </citation>
    <scope>NUCLEOTIDE SEQUENCE [LARGE SCALE GENOMIC DNA]</scope>
    <source>
        <tissue evidence="4">Leaf</tissue>
    </source>
</reference>
<dbReference type="EMBL" id="JADCNL010000002">
    <property type="protein sequence ID" value="KAG0492437.1"/>
    <property type="molecule type" value="Genomic_DNA"/>
</dbReference>
<feature type="compositionally biased region" description="Acidic residues" evidence="2">
    <location>
        <begin position="32"/>
        <end position="54"/>
    </location>
</feature>
<evidence type="ECO:0000256" key="1">
    <source>
        <dbReference type="SAM" id="Coils"/>
    </source>
</evidence>